<name>H3SBY0_9BACL</name>
<dbReference type="PATRIC" id="fig|1131935.3.peg.1007"/>
<feature type="compositionally biased region" description="Polar residues" evidence="1">
    <location>
        <begin position="213"/>
        <end position="222"/>
    </location>
</feature>
<evidence type="ECO:0000259" key="2">
    <source>
        <dbReference type="Pfam" id="PF13349"/>
    </source>
</evidence>
<dbReference type="STRING" id="1131935.PDENDC454_05081"/>
<sequence>MKKLYAIALVLAILGLAGCGHRNGEEGDRHAADLEGIEVIQIDHGSTTLHLESADIDSLEASLLRYDNGPGIILNKGKHSLSIGLQSSFFRIFNLGMMPQLKVRIPNGYGGQIIIQGTSGSVHASSLDTEDLRITGKSGSITLDFADFHSNVSVSTASGHVKLDVNSPDPDLRLKLRSGSGSHSVAIPLQEHRQSKGRTEGTAGSGAHEISIKTGSGHISVQ</sequence>
<keyword evidence="4" id="KW-1185">Reference proteome</keyword>
<dbReference type="OrthoDB" id="2934260at2"/>
<gene>
    <name evidence="3" type="ORF">PDENDC454_05081</name>
</gene>
<dbReference type="RefSeq" id="WP_006675530.1">
    <property type="nucleotide sequence ID" value="NZ_AHKH01000008.1"/>
</dbReference>
<dbReference type="EMBL" id="AHKH01000008">
    <property type="protein sequence ID" value="EHQ63494.1"/>
    <property type="molecule type" value="Genomic_DNA"/>
</dbReference>
<feature type="domain" description="DUF4097" evidence="2">
    <location>
        <begin position="107"/>
        <end position="221"/>
    </location>
</feature>
<evidence type="ECO:0000313" key="3">
    <source>
        <dbReference type="EMBL" id="EHQ63494.1"/>
    </source>
</evidence>
<dbReference type="PROSITE" id="PS51257">
    <property type="entry name" value="PROKAR_LIPOPROTEIN"/>
    <property type="match status" value="1"/>
</dbReference>
<dbReference type="AlphaFoldDB" id="H3SBY0"/>
<protein>
    <recommendedName>
        <fullName evidence="2">DUF4097 domain-containing protein</fullName>
    </recommendedName>
</protein>
<accession>H3SBY0</accession>
<organism evidence="3 4">
    <name type="scientific">Paenibacillus dendritiformis C454</name>
    <dbReference type="NCBI Taxonomy" id="1131935"/>
    <lineage>
        <taxon>Bacteria</taxon>
        <taxon>Bacillati</taxon>
        <taxon>Bacillota</taxon>
        <taxon>Bacilli</taxon>
        <taxon>Bacillales</taxon>
        <taxon>Paenibacillaceae</taxon>
        <taxon>Paenibacillus</taxon>
    </lineage>
</organism>
<proteinExistence type="predicted"/>
<feature type="region of interest" description="Disordered" evidence="1">
    <location>
        <begin position="183"/>
        <end position="222"/>
    </location>
</feature>
<evidence type="ECO:0000256" key="1">
    <source>
        <dbReference type="SAM" id="MobiDB-lite"/>
    </source>
</evidence>
<dbReference type="InterPro" id="IPR025164">
    <property type="entry name" value="Toastrack_DUF4097"/>
</dbReference>
<evidence type="ECO:0000313" key="4">
    <source>
        <dbReference type="Proteomes" id="UP000003900"/>
    </source>
</evidence>
<dbReference type="Pfam" id="PF13349">
    <property type="entry name" value="DUF4097"/>
    <property type="match status" value="1"/>
</dbReference>
<comment type="caution">
    <text evidence="3">The sequence shown here is derived from an EMBL/GenBank/DDBJ whole genome shotgun (WGS) entry which is preliminary data.</text>
</comment>
<dbReference type="Proteomes" id="UP000003900">
    <property type="component" value="Unassembled WGS sequence"/>
</dbReference>
<feature type="compositionally biased region" description="Basic and acidic residues" evidence="1">
    <location>
        <begin position="190"/>
        <end position="199"/>
    </location>
</feature>
<reference evidence="3 4" key="1">
    <citation type="journal article" date="2012" name="J. Bacteriol.">
        <title>Genome Sequence of the Pattern-Forming Social Bacterium Paenibacillus dendritiformis C454 Chiral Morphotype.</title>
        <authorList>
            <person name="Sirota-Madi A."/>
            <person name="Olender T."/>
            <person name="Helman Y."/>
            <person name="Brainis I."/>
            <person name="Finkelshtein A."/>
            <person name="Roth D."/>
            <person name="Hagai E."/>
            <person name="Leshkowitz D."/>
            <person name="Brodsky L."/>
            <person name="Galatenko V."/>
            <person name="Nikolaev V."/>
            <person name="Gutnick D.L."/>
            <person name="Lancet D."/>
            <person name="Ben-Jacob E."/>
        </authorList>
    </citation>
    <scope>NUCLEOTIDE SEQUENCE [LARGE SCALE GENOMIC DNA]</scope>
    <source>
        <strain evidence="3 4">C454</strain>
    </source>
</reference>